<dbReference type="InterPro" id="IPR036732">
    <property type="entry name" value="AFP_Neu5c_C_sf"/>
</dbReference>
<dbReference type="SMART" id="SM00858">
    <property type="entry name" value="SAF"/>
    <property type="match status" value="1"/>
</dbReference>
<dbReference type="Pfam" id="PF08666">
    <property type="entry name" value="SAF"/>
    <property type="match status" value="1"/>
</dbReference>
<dbReference type="Gene3D" id="3.20.20.70">
    <property type="entry name" value="Aldolase class I"/>
    <property type="match status" value="1"/>
</dbReference>
<gene>
    <name evidence="2" type="primary">neuB_1</name>
    <name evidence="2" type="ORF">NNJEOMEG_02692</name>
</gene>
<dbReference type="EMBL" id="BLTE01000012">
    <property type="protein sequence ID" value="GFK94844.1"/>
    <property type="molecule type" value="Genomic_DNA"/>
</dbReference>
<dbReference type="InterPro" id="IPR057736">
    <property type="entry name" value="SAF_PseI/NeuA/NeuB"/>
</dbReference>
<dbReference type="GO" id="GO:0047444">
    <property type="term" value="F:N-acylneuraminate-9-phosphate synthase activity"/>
    <property type="evidence" value="ECO:0007669"/>
    <property type="project" value="TreeGrafter"/>
</dbReference>
<dbReference type="SUPFAM" id="SSF51569">
    <property type="entry name" value="Aldolase"/>
    <property type="match status" value="1"/>
</dbReference>
<dbReference type="Pfam" id="PF03102">
    <property type="entry name" value="NeuB"/>
    <property type="match status" value="1"/>
</dbReference>
<organism evidence="2 3">
    <name type="scientific">Fundidesulfovibrio magnetotacticus</name>
    <dbReference type="NCBI Taxonomy" id="2730080"/>
    <lineage>
        <taxon>Bacteria</taxon>
        <taxon>Pseudomonadati</taxon>
        <taxon>Thermodesulfobacteriota</taxon>
        <taxon>Desulfovibrionia</taxon>
        <taxon>Desulfovibrionales</taxon>
        <taxon>Desulfovibrionaceae</taxon>
        <taxon>Fundidesulfovibrio</taxon>
    </lineage>
</organism>
<sequence length="347" mass="37880">MNWFERHIVRRKGCFVIAEAGINHNGAFDLALELVRRAKEAGADCVKFQTHRTSASESRHSSKPGYFSGRIGEMSKIEWSRSLEFSTGQFAMLRDECEEQGIAFLSTACDIEGLRILTDIRAEAVKIASADLNNDYLLSALADTGLPVLLSVGMSTLEQVDHAVELLAQRNSGPLALFQCTSQYPAPYAQLHLRVMETLKARYGVPVGFSDHSQGIHVPVAAAALGAAMVEKHFTLSRNLPGVDHAASIEPHELAEMVRQIRDVEAALGSAEKTVQPEELANAANMRRSLMAARPLKAGALLTLDDVTAKRPGTGLPPSELHRLLGRRLKVDMAEEDLFDLSQVDDA</sequence>
<evidence type="ECO:0000313" key="3">
    <source>
        <dbReference type="Proteomes" id="UP000494245"/>
    </source>
</evidence>
<reference evidence="2 3" key="2">
    <citation type="submission" date="2020-05" db="EMBL/GenBank/DDBJ databases">
        <title>Draft genome sequence of Desulfovibrio sp. strainFSS-1.</title>
        <authorList>
            <person name="Shimoshige H."/>
            <person name="Kobayashi H."/>
            <person name="Maekawa T."/>
        </authorList>
    </citation>
    <scope>NUCLEOTIDE SEQUENCE [LARGE SCALE GENOMIC DNA]</scope>
    <source>
        <strain evidence="2 3">SIID29052-01</strain>
    </source>
</reference>
<protein>
    <submittedName>
        <fullName evidence="2">N,N'-diacetyllegionaminic acid synthase</fullName>
        <ecNumber evidence="2">2.5.1.101</ecNumber>
    </submittedName>
</protein>
<reference evidence="2 3" key="1">
    <citation type="submission" date="2020-04" db="EMBL/GenBank/DDBJ databases">
        <authorList>
            <consortium name="Desulfovibrio sp. FSS-1 genome sequencing consortium"/>
            <person name="Shimoshige H."/>
            <person name="Kobayashi H."/>
            <person name="Maekawa T."/>
        </authorList>
    </citation>
    <scope>NUCLEOTIDE SEQUENCE [LARGE SCALE GENOMIC DNA]</scope>
    <source>
        <strain evidence="2 3">SIID29052-01</strain>
    </source>
</reference>
<evidence type="ECO:0000313" key="2">
    <source>
        <dbReference type="EMBL" id="GFK94844.1"/>
    </source>
</evidence>
<evidence type="ECO:0000259" key="1">
    <source>
        <dbReference type="PROSITE" id="PS50844"/>
    </source>
</evidence>
<dbReference type="SUPFAM" id="SSF51269">
    <property type="entry name" value="AFP III-like domain"/>
    <property type="match status" value="1"/>
</dbReference>
<comment type="caution">
    <text evidence="2">The sequence shown here is derived from an EMBL/GenBank/DDBJ whole genome shotgun (WGS) entry which is preliminary data.</text>
</comment>
<dbReference type="PANTHER" id="PTHR42966">
    <property type="entry name" value="N-ACETYLNEURAMINATE SYNTHASE"/>
    <property type="match status" value="1"/>
</dbReference>
<dbReference type="Gene3D" id="3.90.1210.10">
    <property type="entry name" value="Antifreeze-like/N-acetylneuraminic acid synthase C-terminal domain"/>
    <property type="match status" value="1"/>
</dbReference>
<name>A0A6V8LSY3_9BACT</name>
<dbReference type="InterPro" id="IPR051690">
    <property type="entry name" value="PseI-like"/>
</dbReference>
<dbReference type="RefSeq" id="WP_173085308.1">
    <property type="nucleotide sequence ID" value="NZ_BLTE01000012.1"/>
</dbReference>
<proteinExistence type="predicted"/>
<dbReference type="InterPro" id="IPR013132">
    <property type="entry name" value="PseI/NeuA/B-like_N"/>
</dbReference>
<dbReference type="Proteomes" id="UP000494245">
    <property type="component" value="Unassembled WGS sequence"/>
</dbReference>
<dbReference type="CDD" id="cd11615">
    <property type="entry name" value="SAF_NeuB_like"/>
    <property type="match status" value="1"/>
</dbReference>
<dbReference type="InterPro" id="IPR006190">
    <property type="entry name" value="SAF_AFP_Neu5Ac"/>
</dbReference>
<keyword evidence="2" id="KW-0808">Transferase</keyword>
<dbReference type="InterPro" id="IPR013974">
    <property type="entry name" value="SAF"/>
</dbReference>
<keyword evidence="3" id="KW-1185">Reference proteome</keyword>
<feature type="domain" description="AFP-like" evidence="1">
    <location>
        <begin position="289"/>
        <end position="347"/>
    </location>
</feature>
<dbReference type="EC" id="2.5.1.101" evidence="2"/>
<dbReference type="GO" id="GO:0016051">
    <property type="term" value="P:carbohydrate biosynthetic process"/>
    <property type="evidence" value="ECO:0007669"/>
    <property type="project" value="InterPro"/>
</dbReference>
<dbReference type="InterPro" id="IPR013785">
    <property type="entry name" value="Aldolase_TIM"/>
</dbReference>
<dbReference type="PANTHER" id="PTHR42966:SF1">
    <property type="entry name" value="SIALIC ACID SYNTHASE"/>
    <property type="match status" value="1"/>
</dbReference>
<accession>A0A6V8LSY3</accession>
<dbReference type="AlphaFoldDB" id="A0A6V8LSY3"/>
<dbReference type="PROSITE" id="PS50844">
    <property type="entry name" value="AFP_LIKE"/>
    <property type="match status" value="1"/>
</dbReference>